<feature type="non-terminal residue" evidence="1">
    <location>
        <position position="1"/>
    </location>
</feature>
<comment type="caution">
    <text evidence="1">The sequence shown here is derived from an EMBL/GenBank/DDBJ whole genome shotgun (WGS) entry which is preliminary data.</text>
</comment>
<proteinExistence type="predicted"/>
<evidence type="ECO:0000313" key="2">
    <source>
        <dbReference type="Proteomes" id="UP000554482"/>
    </source>
</evidence>
<reference evidence="1 2" key="1">
    <citation type="submission" date="2020-06" db="EMBL/GenBank/DDBJ databases">
        <title>Transcriptomic and genomic resources for Thalictrum thalictroides and T. hernandezii: Facilitating candidate gene discovery in an emerging model plant lineage.</title>
        <authorList>
            <person name="Arias T."/>
            <person name="Riano-Pachon D.M."/>
            <person name="Di Stilio V.S."/>
        </authorList>
    </citation>
    <scope>NUCLEOTIDE SEQUENCE [LARGE SCALE GENOMIC DNA]</scope>
    <source>
        <strain evidence="2">cv. WT478/WT964</strain>
        <tissue evidence="1">Leaves</tissue>
    </source>
</reference>
<organism evidence="1 2">
    <name type="scientific">Thalictrum thalictroides</name>
    <name type="common">Rue-anemone</name>
    <name type="synonym">Anemone thalictroides</name>
    <dbReference type="NCBI Taxonomy" id="46969"/>
    <lineage>
        <taxon>Eukaryota</taxon>
        <taxon>Viridiplantae</taxon>
        <taxon>Streptophyta</taxon>
        <taxon>Embryophyta</taxon>
        <taxon>Tracheophyta</taxon>
        <taxon>Spermatophyta</taxon>
        <taxon>Magnoliopsida</taxon>
        <taxon>Ranunculales</taxon>
        <taxon>Ranunculaceae</taxon>
        <taxon>Thalictroideae</taxon>
        <taxon>Thalictrum</taxon>
    </lineage>
</organism>
<evidence type="ECO:0000313" key="1">
    <source>
        <dbReference type="EMBL" id="KAF5199999.1"/>
    </source>
</evidence>
<gene>
    <name evidence="1" type="ORF">FRX31_010414</name>
</gene>
<protein>
    <submittedName>
        <fullName evidence="1">Uncharacterized protein</fullName>
    </submittedName>
</protein>
<name>A0A7J6WRI7_THATH</name>
<sequence length="61" mass="6254">SKHDSSTTTLPSSGSGESAALTVSDIAEQIHKLLNGPTAFAGIATQSPSVPLTEEADWDMP</sequence>
<keyword evidence="2" id="KW-1185">Reference proteome</keyword>
<dbReference type="Proteomes" id="UP000554482">
    <property type="component" value="Unassembled WGS sequence"/>
</dbReference>
<dbReference type="EMBL" id="JABWDY010011196">
    <property type="protein sequence ID" value="KAF5199999.1"/>
    <property type="molecule type" value="Genomic_DNA"/>
</dbReference>
<accession>A0A7J6WRI7</accession>
<dbReference type="AlphaFoldDB" id="A0A7J6WRI7"/>